<accession>A0A9P0ZE23</accession>
<dbReference type="EMBL" id="CAMAPE010000035">
    <property type="protein sequence ID" value="CAH9096873.1"/>
    <property type="molecule type" value="Genomic_DNA"/>
</dbReference>
<gene>
    <name evidence="1" type="ORF">CEURO_LOCUS13601</name>
</gene>
<comment type="caution">
    <text evidence="1">The sequence shown here is derived from an EMBL/GenBank/DDBJ whole genome shotgun (WGS) entry which is preliminary data.</text>
</comment>
<keyword evidence="2" id="KW-1185">Reference proteome</keyword>
<dbReference type="AlphaFoldDB" id="A0A9P0ZE23"/>
<dbReference type="Proteomes" id="UP001152484">
    <property type="component" value="Unassembled WGS sequence"/>
</dbReference>
<evidence type="ECO:0000313" key="2">
    <source>
        <dbReference type="Proteomes" id="UP001152484"/>
    </source>
</evidence>
<sequence length="178" mass="20839">MYLRGMIQIIANKKKSRKNGWHTKLSLFVLPLSLGILLCLLMKPFSVLSVSYGSFTRLKASHSTLEYTRNDEETEPFLMLRLPGVVIRSRWSRRGFQLQTNEWNSRSEELQSDIKHVTQCNQWYWCYECHKIGTLNQDNIVSSYPLEIIRCSECLRHRFSYSSPNQDLATLPHSQVHS</sequence>
<reference evidence="1" key="1">
    <citation type="submission" date="2022-07" db="EMBL/GenBank/DDBJ databases">
        <authorList>
            <person name="Macas J."/>
            <person name="Novak P."/>
            <person name="Neumann P."/>
        </authorList>
    </citation>
    <scope>NUCLEOTIDE SEQUENCE</scope>
</reference>
<name>A0A9P0ZE23_CUSEU</name>
<organism evidence="1 2">
    <name type="scientific">Cuscuta europaea</name>
    <name type="common">European dodder</name>
    <dbReference type="NCBI Taxonomy" id="41803"/>
    <lineage>
        <taxon>Eukaryota</taxon>
        <taxon>Viridiplantae</taxon>
        <taxon>Streptophyta</taxon>
        <taxon>Embryophyta</taxon>
        <taxon>Tracheophyta</taxon>
        <taxon>Spermatophyta</taxon>
        <taxon>Magnoliopsida</taxon>
        <taxon>eudicotyledons</taxon>
        <taxon>Gunneridae</taxon>
        <taxon>Pentapetalae</taxon>
        <taxon>asterids</taxon>
        <taxon>lamiids</taxon>
        <taxon>Solanales</taxon>
        <taxon>Convolvulaceae</taxon>
        <taxon>Cuscuteae</taxon>
        <taxon>Cuscuta</taxon>
        <taxon>Cuscuta subgen. Cuscuta</taxon>
    </lineage>
</organism>
<evidence type="ECO:0000313" key="1">
    <source>
        <dbReference type="EMBL" id="CAH9096873.1"/>
    </source>
</evidence>
<proteinExistence type="predicted"/>
<protein>
    <submittedName>
        <fullName evidence="1">Uncharacterized protein</fullName>
    </submittedName>
</protein>